<sequence length="324" mass="34698">MPVSVATLERIESFLPQRSVPIAELAGRLGLTRPKVEVYRKIFGLDNIRFDPEMGLFDLVLPAARAALSSVDDPGRIRHVIFAHTIQQLTPANIDAAQVIRDELGLRHADAFGLSQQNCASGLAAIDVAAELLRAEGDPDARALVMTGERASSPMVQLVPNTAIMGEAAAACVVAIDGAGDSVDSYVLRTLGEFAAGLLLDDAGNKQFGKRYPQVLAEVMRSALAAAGLTFDDLDLVISQNVDTSGWREAIKGLGVPKEKLFMDNVKHHGHCYASDVFVNYTTLRDAGRLVDGGRYLLISVGLGASFAAMVITHHSKQRIARLG</sequence>
<name>A0ABW3M6V4_9PSEU</name>
<dbReference type="PANTHER" id="PTHR34069">
    <property type="entry name" value="3-OXOACYL-[ACYL-CARRIER-PROTEIN] SYNTHASE 3"/>
    <property type="match status" value="1"/>
</dbReference>
<dbReference type="Pfam" id="PF08541">
    <property type="entry name" value="ACP_syn_III_C"/>
    <property type="match status" value="1"/>
</dbReference>
<comment type="caution">
    <text evidence="4">The sequence shown here is derived from an EMBL/GenBank/DDBJ whole genome shotgun (WGS) entry which is preliminary data.</text>
</comment>
<dbReference type="Gene3D" id="3.40.47.10">
    <property type="match status" value="2"/>
</dbReference>
<keyword evidence="2" id="KW-0012">Acyltransferase</keyword>
<dbReference type="EMBL" id="JBHTIS010000597">
    <property type="protein sequence ID" value="MFD1046293.1"/>
    <property type="molecule type" value="Genomic_DNA"/>
</dbReference>
<evidence type="ECO:0000313" key="5">
    <source>
        <dbReference type="Proteomes" id="UP001597045"/>
    </source>
</evidence>
<dbReference type="Proteomes" id="UP001597045">
    <property type="component" value="Unassembled WGS sequence"/>
</dbReference>
<dbReference type="CDD" id="cd00827">
    <property type="entry name" value="init_cond_enzymes"/>
    <property type="match status" value="1"/>
</dbReference>
<evidence type="ECO:0000256" key="2">
    <source>
        <dbReference type="ARBA" id="ARBA00023315"/>
    </source>
</evidence>
<proteinExistence type="predicted"/>
<dbReference type="SUPFAM" id="SSF53901">
    <property type="entry name" value="Thiolase-like"/>
    <property type="match status" value="1"/>
</dbReference>
<keyword evidence="5" id="KW-1185">Reference proteome</keyword>
<dbReference type="InterPro" id="IPR013747">
    <property type="entry name" value="ACP_syn_III_C"/>
</dbReference>
<evidence type="ECO:0000313" key="4">
    <source>
        <dbReference type="EMBL" id="MFD1046293.1"/>
    </source>
</evidence>
<gene>
    <name evidence="4" type="ORF">ACFQ1S_12380</name>
</gene>
<feature type="domain" description="Beta-ketoacyl-[acyl-carrier-protein] synthase III C-terminal" evidence="3">
    <location>
        <begin position="224"/>
        <end position="313"/>
    </location>
</feature>
<reference evidence="5" key="1">
    <citation type="journal article" date="2019" name="Int. J. Syst. Evol. Microbiol.">
        <title>The Global Catalogue of Microorganisms (GCM) 10K type strain sequencing project: providing services to taxonomists for standard genome sequencing and annotation.</title>
        <authorList>
            <consortium name="The Broad Institute Genomics Platform"/>
            <consortium name="The Broad Institute Genome Sequencing Center for Infectious Disease"/>
            <person name="Wu L."/>
            <person name="Ma J."/>
        </authorList>
    </citation>
    <scope>NUCLEOTIDE SEQUENCE [LARGE SCALE GENOMIC DNA]</scope>
    <source>
        <strain evidence="5">JCM 31486</strain>
    </source>
</reference>
<accession>A0ABW3M6V4</accession>
<protein>
    <submittedName>
        <fullName evidence="4">3-oxoacyl-[acyl-carrier-protein] synthase III C-terminal domain-containing protein</fullName>
    </submittedName>
</protein>
<organism evidence="4 5">
    <name type="scientific">Kibdelosporangium lantanae</name>
    <dbReference type="NCBI Taxonomy" id="1497396"/>
    <lineage>
        <taxon>Bacteria</taxon>
        <taxon>Bacillati</taxon>
        <taxon>Actinomycetota</taxon>
        <taxon>Actinomycetes</taxon>
        <taxon>Pseudonocardiales</taxon>
        <taxon>Pseudonocardiaceae</taxon>
        <taxon>Kibdelosporangium</taxon>
    </lineage>
</organism>
<evidence type="ECO:0000256" key="1">
    <source>
        <dbReference type="ARBA" id="ARBA00022679"/>
    </source>
</evidence>
<dbReference type="PANTHER" id="PTHR34069:SF2">
    <property type="entry name" value="BETA-KETOACYL-[ACYL-CARRIER-PROTEIN] SYNTHASE III"/>
    <property type="match status" value="1"/>
</dbReference>
<dbReference type="InterPro" id="IPR016039">
    <property type="entry name" value="Thiolase-like"/>
</dbReference>
<keyword evidence="1" id="KW-0808">Transferase</keyword>
<evidence type="ECO:0000259" key="3">
    <source>
        <dbReference type="Pfam" id="PF08541"/>
    </source>
</evidence>